<sequence length="256" mass="27090">MRRTFWAAAAAIGFGMTMGPVASANVVLTYAFIGKGDYSVDGGFIITHNVAFFGDVTLNIDPSHQPAPTGTYALAMTNWDMPTFNIHVGVPGGASTLLPAARHLTGETEFDNETVVEDNYLGSTTDRAFTRFHSEARTSRPEGVYDQVSSATFDRYTTQPWLGGFGFQDALGLAPGGSNHILFQDTTVYPYSISCPTCTPWRETGTFGDITLSSLTLQAPAAGPTLPEPGSMALVAAALAGLGAGKRFSGRARTDS</sequence>
<evidence type="ECO:0000256" key="1">
    <source>
        <dbReference type="SAM" id="SignalP"/>
    </source>
</evidence>
<protein>
    <submittedName>
        <fullName evidence="2">Putative secreted protein with PEP-CTERM sorting signal</fullName>
    </submittedName>
</protein>
<feature type="signal peptide" evidence="1">
    <location>
        <begin position="1"/>
        <end position="24"/>
    </location>
</feature>
<accession>A0A4R3UR97</accession>
<dbReference type="Proteomes" id="UP000295110">
    <property type="component" value="Unassembled WGS sequence"/>
</dbReference>
<evidence type="ECO:0000313" key="3">
    <source>
        <dbReference type="Proteomes" id="UP000295110"/>
    </source>
</evidence>
<proteinExistence type="predicted"/>
<dbReference type="EMBL" id="SMBU01000017">
    <property type="protein sequence ID" value="TCU94425.1"/>
    <property type="molecule type" value="Genomic_DNA"/>
</dbReference>
<keyword evidence="3" id="KW-1185">Reference proteome</keyword>
<dbReference type="RefSeq" id="WP_132573131.1">
    <property type="nucleotide sequence ID" value="NZ_CBCSGL010000013.1"/>
</dbReference>
<gene>
    <name evidence="2" type="ORF">EV671_101770</name>
</gene>
<reference evidence="2 3" key="1">
    <citation type="submission" date="2019-03" db="EMBL/GenBank/DDBJ databases">
        <title>Genomic Encyclopedia of Type Strains, Phase IV (KMG-IV): sequencing the most valuable type-strain genomes for metagenomic binning, comparative biology and taxonomic classification.</title>
        <authorList>
            <person name="Goeker M."/>
        </authorList>
    </citation>
    <scope>NUCLEOTIDE SEQUENCE [LARGE SCALE GENOMIC DNA]</scope>
    <source>
        <strain evidence="2 3">DSM 654</strain>
    </source>
</reference>
<name>A0A4R3UR97_ROSSA</name>
<dbReference type="AlphaFoldDB" id="A0A4R3UR97"/>
<comment type="caution">
    <text evidence="2">The sequence shown here is derived from an EMBL/GenBank/DDBJ whole genome shotgun (WGS) entry which is preliminary data.</text>
</comment>
<keyword evidence="1" id="KW-0732">Signal</keyword>
<feature type="chain" id="PRO_5020242383" evidence="1">
    <location>
        <begin position="25"/>
        <end position="256"/>
    </location>
</feature>
<evidence type="ECO:0000313" key="2">
    <source>
        <dbReference type="EMBL" id="TCU94425.1"/>
    </source>
</evidence>
<organism evidence="2 3">
    <name type="scientific">Roseateles saccharophilus</name>
    <name type="common">Pseudomonas saccharophila</name>
    <dbReference type="NCBI Taxonomy" id="304"/>
    <lineage>
        <taxon>Bacteria</taxon>
        <taxon>Pseudomonadati</taxon>
        <taxon>Pseudomonadota</taxon>
        <taxon>Betaproteobacteria</taxon>
        <taxon>Burkholderiales</taxon>
        <taxon>Sphaerotilaceae</taxon>
        <taxon>Roseateles</taxon>
    </lineage>
</organism>